<keyword evidence="1" id="KW-0732">Signal</keyword>
<comment type="caution">
    <text evidence="5">The sequence shown here is derived from an EMBL/GenBank/DDBJ whole genome shotgun (WGS) entry which is preliminary data.</text>
</comment>
<evidence type="ECO:0000313" key="5">
    <source>
        <dbReference type="EMBL" id="OZG60771.1"/>
    </source>
</evidence>
<evidence type="ECO:0000313" key="6">
    <source>
        <dbReference type="Proteomes" id="UP000216871"/>
    </source>
</evidence>
<dbReference type="Proteomes" id="UP000216871">
    <property type="component" value="Unassembled WGS sequence"/>
</dbReference>
<dbReference type="EMBL" id="MWWW01000005">
    <property type="protein sequence ID" value="OZG60771.1"/>
    <property type="molecule type" value="Genomic_DNA"/>
</dbReference>
<dbReference type="InterPro" id="IPR000914">
    <property type="entry name" value="SBP_5_dom"/>
</dbReference>
<evidence type="ECO:0000256" key="3">
    <source>
        <dbReference type="SAM" id="Phobius"/>
    </source>
</evidence>
<organism evidence="5 6">
    <name type="scientific">Bifidobacterium myosotis</name>
    <dbReference type="NCBI Taxonomy" id="1630166"/>
    <lineage>
        <taxon>Bacteria</taxon>
        <taxon>Bacillati</taxon>
        <taxon>Actinomycetota</taxon>
        <taxon>Actinomycetes</taxon>
        <taxon>Bifidobacteriales</taxon>
        <taxon>Bifidobacteriaceae</taxon>
        <taxon>Bifidobacterium</taxon>
    </lineage>
</organism>
<dbReference type="GO" id="GO:0042597">
    <property type="term" value="C:periplasmic space"/>
    <property type="evidence" value="ECO:0007669"/>
    <property type="project" value="UniProtKB-ARBA"/>
</dbReference>
<feature type="transmembrane region" description="Helical" evidence="3">
    <location>
        <begin position="61"/>
        <end position="84"/>
    </location>
</feature>
<dbReference type="GO" id="GO:0015833">
    <property type="term" value="P:peptide transport"/>
    <property type="evidence" value="ECO:0007669"/>
    <property type="project" value="TreeGrafter"/>
</dbReference>
<dbReference type="AlphaFoldDB" id="A0A261FNL3"/>
<dbReference type="PANTHER" id="PTHR30290:SF38">
    <property type="entry name" value="D,D-DIPEPTIDE-BINDING PERIPLASMIC PROTEIN DDPA-RELATED"/>
    <property type="match status" value="1"/>
</dbReference>
<evidence type="ECO:0000259" key="4">
    <source>
        <dbReference type="Pfam" id="PF00496"/>
    </source>
</evidence>
<dbReference type="GO" id="GO:1904680">
    <property type="term" value="F:peptide transmembrane transporter activity"/>
    <property type="evidence" value="ECO:0007669"/>
    <property type="project" value="TreeGrafter"/>
</dbReference>
<dbReference type="GO" id="GO:0043190">
    <property type="term" value="C:ATP-binding cassette (ABC) transporter complex"/>
    <property type="evidence" value="ECO:0007669"/>
    <property type="project" value="InterPro"/>
</dbReference>
<keyword evidence="3" id="KW-1133">Transmembrane helix</keyword>
<feature type="compositionally biased region" description="Low complexity" evidence="2">
    <location>
        <begin position="14"/>
        <end position="51"/>
    </location>
</feature>
<dbReference type="InterPro" id="IPR030678">
    <property type="entry name" value="Peptide/Ni-bd"/>
</dbReference>
<dbReference type="PANTHER" id="PTHR30290">
    <property type="entry name" value="PERIPLASMIC BINDING COMPONENT OF ABC TRANSPORTER"/>
    <property type="match status" value="1"/>
</dbReference>
<evidence type="ECO:0000256" key="1">
    <source>
        <dbReference type="ARBA" id="ARBA00022729"/>
    </source>
</evidence>
<reference evidence="5 6" key="1">
    <citation type="journal article" date="2017" name="BMC Genomics">
        <title>Comparative genomic and phylogenomic analyses of the Bifidobacteriaceae family.</title>
        <authorList>
            <person name="Lugli G.A."/>
            <person name="Milani C."/>
            <person name="Turroni F."/>
            <person name="Duranti S."/>
            <person name="Mancabelli L."/>
            <person name="Mangifesta M."/>
            <person name="Ferrario C."/>
            <person name="Modesto M."/>
            <person name="Mattarelli P."/>
            <person name="Jiri K."/>
            <person name="van Sinderen D."/>
            <person name="Ventura M."/>
        </authorList>
    </citation>
    <scope>NUCLEOTIDE SEQUENCE [LARGE SCALE GENOMIC DNA]</scope>
    <source>
        <strain evidence="5 6">DSM 100196</strain>
    </source>
</reference>
<accession>A0A261FNL3</accession>
<feature type="region of interest" description="Disordered" evidence="2">
    <location>
        <begin position="1"/>
        <end position="55"/>
    </location>
</feature>
<protein>
    <submittedName>
        <fullName evidence="5">ABC transporter substrate-binding protein</fullName>
    </submittedName>
</protein>
<dbReference type="PIRSF" id="PIRSF002741">
    <property type="entry name" value="MppA"/>
    <property type="match status" value="1"/>
</dbReference>
<keyword evidence="3" id="KW-0472">Membrane</keyword>
<dbReference type="CDD" id="cd08494">
    <property type="entry name" value="PBP2_NikA_DppA_OppA_like_6"/>
    <property type="match status" value="1"/>
</dbReference>
<sequence>MSQDMSRNNGAHAGSGATENTAAAAESAATSAKTANTATAATTDASLASRAKQPKKNGPKWWLISLIAVIVAVAVVVGITFAYAKDDKSDSQTTASASKTADTVTIGLKLTPTNLDIRNTAGSALDQVLIGNVYEGLVARDEKNQVVPAIASSWDESKDGLTYTFHLNKNMTFSNGDTLDAEDVAWSINELIAKQYHDADALAAVSKVEAKDADTVVITLKTPNSNLLWILTGRAGLVFDKDATYDLKTQAIGSGPYTVAKFVENSSITLKANGKYWGDHKAKTPTVVVKYLADDNAAVNALKSGDVQVLAPITETLAGPFVSDTDNYTVKAGNGTDKFVLAFNNAAGSKLADKRVRQAIRYAINHEEIIASRGGADKALGGPIPSLDPGYEDLTGLYPYDQDKAKSLMAEAGYSADKPLALTLTYANIYGTELGDQLRSQLKPIGIDLKVNVVEFSTWLQDVYTNHDFDISLVDHNESHDFASWADPTYYFGYDNKDVQKLYAEGVAATSDQERDAKFAEAAKLVSEDAPADWLFNYRITTVTAKGVEGFPFDLNQTVLPLYNVTYTK</sequence>
<gene>
    <name evidence="5" type="ORF">BMYO_0567</name>
</gene>
<dbReference type="Pfam" id="PF00496">
    <property type="entry name" value="SBP_bac_5"/>
    <property type="match status" value="1"/>
</dbReference>
<keyword evidence="6" id="KW-1185">Reference proteome</keyword>
<proteinExistence type="predicted"/>
<dbReference type="Gene3D" id="3.40.190.10">
    <property type="entry name" value="Periplasmic binding protein-like II"/>
    <property type="match status" value="1"/>
</dbReference>
<dbReference type="InterPro" id="IPR039424">
    <property type="entry name" value="SBP_5"/>
</dbReference>
<evidence type="ECO:0000256" key="2">
    <source>
        <dbReference type="SAM" id="MobiDB-lite"/>
    </source>
</evidence>
<name>A0A261FNL3_9BIFI</name>
<dbReference type="Gene3D" id="3.10.105.10">
    <property type="entry name" value="Dipeptide-binding Protein, Domain 3"/>
    <property type="match status" value="1"/>
</dbReference>
<keyword evidence="3" id="KW-0812">Transmembrane</keyword>
<dbReference type="SUPFAM" id="SSF53850">
    <property type="entry name" value="Periplasmic binding protein-like II"/>
    <property type="match status" value="1"/>
</dbReference>
<feature type="domain" description="Solute-binding protein family 5" evidence="4">
    <location>
        <begin position="145"/>
        <end position="479"/>
    </location>
</feature>